<evidence type="ECO:0000313" key="5">
    <source>
        <dbReference type="Proteomes" id="UP000509623"/>
    </source>
</evidence>
<keyword evidence="1" id="KW-1133">Transmembrane helix</keyword>
<sequence>MRDKFTRVLDLLVEHFAGGKAGQPNRTGFVRTAVLSLVLAAVLLVLLILDESSRLHTRFGLDIPLLVITLVLTAGLLLCAVRSIQYLRKNKQQ</sequence>
<accession>A0A859DRH0</accession>
<evidence type="ECO:0000256" key="1">
    <source>
        <dbReference type="SAM" id="Phobius"/>
    </source>
</evidence>
<feature type="transmembrane region" description="Helical" evidence="1">
    <location>
        <begin position="29"/>
        <end position="49"/>
    </location>
</feature>
<reference evidence="4 5" key="1">
    <citation type="submission" date="2019-11" db="EMBL/GenBank/DDBJ databases">
        <authorList>
            <person name="Ren C."/>
            <person name="Wang H."/>
            <person name="Xu Y."/>
        </authorList>
    </citation>
    <scope>NUCLEOTIDE SEQUENCE [LARGE SCALE GENOMIC DNA]</scope>
    <source>
        <strain evidence="5">JNU-WLY1368</strain>
        <strain evidence="2 4">LBM 19010</strain>
    </source>
</reference>
<keyword evidence="1" id="KW-0812">Transmembrane</keyword>
<reference evidence="3" key="3">
    <citation type="journal article" date="2022" name="Int. J. Syst. Evol. Microbiol.">
        <title>Caproicibacterium lactatifermentans sp. nov., isolated from pit clay used for the production of Chinese strong aroma-type liquor.</title>
        <authorList>
            <person name="Wang H."/>
            <person name="Gu Y."/>
            <person name="Zhao D."/>
            <person name="Qiao Z."/>
            <person name="Zheng J."/>
            <person name="Gao J."/>
            <person name="Ren C."/>
            <person name="Xu Y."/>
        </authorList>
    </citation>
    <scope>NUCLEOTIDE SEQUENCE</scope>
    <source>
        <strain evidence="3">JNU-WLY1368</strain>
    </source>
</reference>
<organism evidence="2 4">
    <name type="scientific">Caproicibacterium lactatifermentans</name>
    <dbReference type="NCBI Taxonomy" id="2666138"/>
    <lineage>
        <taxon>Bacteria</taxon>
        <taxon>Bacillati</taxon>
        <taxon>Bacillota</taxon>
        <taxon>Clostridia</taxon>
        <taxon>Eubacteriales</taxon>
        <taxon>Oscillospiraceae</taxon>
        <taxon>Caproicibacterium</taxon>
    </lineage>
</organism>
<dbReference type="EMBL" id="CP046161">
    <property type="protein sequence ID" value="QKO29940.1"/>
    <property type="molecule type" value="Genomic_DNA"/>
</dbReference>
<proteinExistence type="predicted"/>
<protein>
    <recommendedName>
        <fullName evidence="6">DUF202 domain-containing protein</fullName>
    </recommendedName>
</protein>
<dbReference type="Proteomes" id="UP000501316">
    <property type="component" value="Chromosome"/>
</dbReference>
<evidence type="ECO:0000313" key="3">
    <source>
        <dbReference type="EMBL" id="QKO29940.1"/>
    </source>
</evidence>
<dbReference type="KEGG" id="clf:GJQ69_02050"/>
<feature type="transmembrane region" description="Helical" evidence="1">
    <location>
        <begin position="61"/>
        <end position="81"/>
    </location>
</feature>
<evidence type="ECO:0000313" key="2">
    <source>
        <dbReference type="EMBL" id="QKN23382.1"/>
    </source>
</evidence>
<dbReference type="AlphaFoldDB" id="A0A859DRH0"/>
<keyword evidence="5" id="KW-1185">Reference proteome</keyword>
<evidence type="ECO:0000313" key="4">
    <source>
        <dbReference type="Proteomes" id="UP000501316"/>
    </source>
</evidence>
<dbReference type="Proteomes" id="UP000509623">
    <property type="component" value="Chromosome"/>
</dbReference>
<evidence type="ECO:0008006" key="6">
    <source>
        <dbReference type="Google" id="ProtNLM"/>
    </source>
</evidence>
<gene>
    <name evidence="2" type="ORF">GJQ69_02050</name>
    <name evidence="3" type="ORF">GKP14_02310</name>
</gene>
<dbReference type="EMBL" id="CP046051">
    <property type="protein sequence ID" value="QKN23382.1"/>
    <property type="molecule type" value="Genomic_DNA"/>
</dbReference>
<keyword evidence="1" id="KW-0472">Membrane</keyword>
<name>A0A859DRH0_9FIRM</name>
<dbReference type="RefSeq" id="WP_086036463.1">
    <property type="nucleotide sequence ID" value="NZ_CP046051.1"/>
</dbReference>
<reference evidence="3" key="2">
    <citation type="journal article" date="2021" name="Appl. Environ. Microbiol.">
        <title>Adaptability of a Caproate-Producing Bacterium Contributes to Its Dominance in an Anaerobic Fermentation System.</title>
        <authorList>
            <person name="Wang H."/>
            <person name="Gu Y."/>
            <person name="Zhou W."/>
            <person name="Zhao D."/>
            <person name="Qiao Z."/>
            <person name="Zheng J."/>
            <person name="Gao J."/>
            <person name="Chen X."/>
            <person name="Ren C."/>
            <person name="Xu Y."/>
        </authorList>
    </citation>
    <scope>NUCLEOTIDE SEQUENCE</scope>
    <source>
        <strain evidence="3">JNU-WLY1368</strain>
    </source>
</reference>